<name>A0A2V1D570_9PLEO</name>
<feature type="compositionally biased region" description="Low complexity" evidence="1">
    <location>
        <begin position="364"/>
        <end position="404"/>
    </location>
</feature>
<evidence type="ECO:0000313" key="4">
    <source>
        <dbReference type="EMBL" id="PVH93180.1"/>
    </source>
</evidence>
<feature type="compositionally biased region" description="Polar residues" evidence="1">
    <location>
        <begin position="412"/>
        <end position="421"/>
    </location>
</feature>
<evidence type="ECO:0000259" key="3">
    <source>
        <dbReference type="Pfam" id="PF09362"/>
    </source>
</evidence>
<protein>
    <recommendedName>
        <fullName evidence="3">DUF1996 domain-containing protein</fullName>
    </recommendedName>
</protein>
<keyword evidence="2" id="KW-0732">Signal</keyword>
<proteinExistence type="predicted"/>
<dbReference type="PANTHER" id="PTHR43662:SF5">
    <property type="entry name" value="DUF1996 DOMAIN-CONTAINING PROTEIN"/>
    <property type="match status" value="1"/>
</dbReference>
<reference evidence="4 5" key="1">
    <citation type="journal article" date="2018" name="Sci. Rep.">
        <title>Comparative genomics provides insights into the lifestyle and reveals functional heterogeneity of dark septate endophytic fungi.</title>
        <authorList>
            <person name="Knapp D.G."/>
            <person name="Nemeth J.B."/>
            <person name="Barry K."/>
            <person name="Hainaut M."/>
            <person name="Henrissat B."/>
            <person name="Johnson J."/>
            <person name="Kuo A."/>
            <person name="Lim J.H.P."/>
            <person name="Lipzen A."/>
            <person name="Nolan M."/>
            <person name="Ohm R.A."/>
            <person name="Tamas L."/>
            <person name="Grigoriev I.V."/>
            <person name="Spatafora J.W."/>
            <person name="Nagy L.G."/>
            <person name="Kovacs G.M."/>
        </authorList>
    </citation>
    <scope>NUCLEOTIDE SEQUENCE [LARGE SCALE GENOMIC DNA]</scope>
    <source>
        <strain evidence="4 5">DSE2036</strain>
    </source>
</reference>
<feature type="region of interest" description="Disordered" evidence="1">
    <location>
        <begin position="353"/>
        <end position="429"/>
    </location>
</feature>
<keyword evidence="5" id="KW-1185">Reference proteome</keyword>
<dbReference type="Proteomes" id="UP000244855">
    <property type="component" value="Unassembled WGS sequence"/>
</dbReference>
<dbReference type="AlphaFoldDB" id="A0A2V1D570"/>
<dbReference type="PANTHER" id="PTHR43662">
    <property type="match status" value="1"/>
</dbReference>
<dbReference type="InterPro" id="IPR018535">
    <property type="entry name" value="DUF1996"/>
</dbReference>
<evidence type="ECO:0000256" key="1">
    <source>
        <dbReference type="SAM" id="MobiDB-lite"/>
    </source>
</evidence>
<feature type="signal peptide" evidence="2">
    <location>
        <begin position="1"/>
        <end position="18"/>
    </location>
</feature>
<feature type="domain" description="DUF1996" evidence="3">
    <location>
        <begin position="42"/>
        <end position="279"/>
    </location>
</feature>
<dbReference type="Pfam" id="PF09362">
    <property type="entry name" value="DUF1996"/>
    <property type="match status" value="1"/>
</dbReference>
<dbReference type="OrthoDB" id="74764at2759"/>
<organism evidence="4 5">
    <name type="scientific">Periconia macrospinosa</name>
    <dbReference type="NCBI Taxonomy" id="97972"/>
    <lineage>
        <taxon>Eukaryota</taxon>
        <taxon>Fungi</taxon>
        <taxon>Dikarya</taxon>
        <taxon>Ascomycota</taxon>
        <taxon>Pezizomycotina</taxon>
        <taxon>Dothideomycetes</taxon>
        <taxon>Pleosporomycetidae</taxon>
        <taxon>Pleosporales</taxon>
        <taxon>Massarineae</taxon>
        <taxon>Periconiaceae</taxon>
        <taxon>Periconia</taxon>
    </lineage>
</organism>
<gene>
    <name evidence="4" type="ORF">DM02DRAFT_244260</name>
</gene>
<feature type="chain" id="PRO_5016117885" description="DUF1996 domain-containing protein" evidence="2">
    <location>
        <begin position="19"/>
        <end position="465"/>
    </location>
</feature>
<accession>A0A2V1D570</accession>
<dbReference type="EMBL" id="KZ805608">
    <property type="protein sequence ID" value="PVH93180.1"/>
    <property type="molecule type" value="Genomic_DNA"/>
</dbReference>
<sequence>MVNNFFALTAGLAATASAFDCSGSYFSMFNRKGLSMSAQRLDPALEPGVQSAHLHNFDGGNGIALDTTFASLDASTCTTARVKADNSLYWRPALYWNGNGTGFYRVTEQIKMYYKYQDGAGAAEVSEFPENFQMIAGDQLKRSDDGKNPAGIRWACHEPQGTANGNTKDPIFTKGGFPTGFTGCNYGLASELTFPSCWNGEKIDPKNPSAHTAYPNGSGKGTEACPEGFRKARFPTIFIEFWYDIKQFNGQYKATDNPWVLSNGDSTGFGMHGDFKNGWKKGVLAKAVSPTGGCRCGCGCGPEELKQCFGADGINDEKDENFAKCSAKPLFAGEDNLVVQKLPGCNPIQAGPGRAEVKTGPDCASSAPAPGNNNNGGAASSSAAAPSAPASSSSKAAAPSTKPTSTKKDGQMSIQTQNAGNKQPAVSAKAQDANGNVVYVTQTVVSYQTVAARRHRRHSHRNRMH</sequence>
<evidence type="ECO:0000256" key="2">
    <source>
        <dbReference type="SAM" id="SignalP"/>
    </source>
</evidence>
<evidence type="ECO:0000313" key="5">
    <source>
        <dbReference type="Proteomes" id="UP000244855"/>
    </source>
</evidence>